<accession>A0A4R6Z2E1</accession>
<feature type="transmembrane region" description="Helical" evidence="1">
    <location>
        <begin position="225"/>
        <end position="250"/>
    </location>
</feature>
<evidence type="ECO:0000313" key="2">
    <source>
        <dbReference type="EMBL" id="TDR45757.1"/>
    </source>
</evidence>
<reference evidence="2 3" key="1">
    <citation type="submission" date="2019-03" db="EMBL/GenBank/DDBJ databases">
        <title>Genomic Encyclopedia of Type Strains, Phase IV (KMG-IV): sequencing the most valuable type-strain genomes for metagenomic binning, comparative biology and taxonomic classification.</title>
        <authorList>
            <person name="Goeker M."/>
        </authorList>
    </citation>
    <scope>NUCLEOTIDE SEQUENCE [LARGE SCALE GENOMIC DNA]</scope>
    <source>
        <strain evidence="2 3">DSM 21667</strain>
    </source>
</reference>
<dbReference type="RefSeq" id="WP_133818125.1">
    <property type="nucleotide sequence ID" value="NZ_SNZH01000004.1"/>
</dbReference>
<keyword evidence="1" id="KW-0472">Membrane</keyword>
<evidence type="ECO:0000256" key="1">
    <source>
        <dbReference type="SAM" id="Phobius"/>
    </source>
</evidence>
<feature type="transmembrane region" description="Helical" evidence="1">
    <location>
        <begin position="36"/>
        <end position="62"/>
    </location>
</feature>
<comment type="caution">
    <text evidence="2">The sequence shown here is derived from an EMBL/GenBank/DDBJ whole genome shotgun (WGS) entry which is preliminary data.</text>
</comment>
<organism evidence="2 3">
    <name type="scientific">Tahibacter aquaticus</name>
    <dbReference type="NCBI Taxonomy" id="520092"/>
    <lineage>
        <taxon>Bacteria</taxon>
        <taxon>Pseudomonadati</taxon>
        <taxon>Pseudomonadota</taxon>
        <taxon>Gammaproteobacteria</taxon>
        <taxon>Lysobacterales</taxon>
        <taxon>Rhodanobacteraceae</taxon>
        <taxon>Tahibacter</taxon>
    </lineage>
</organism>
<proteinExistence type="predicted"/>
<evidence type="ECO:0000313" key="3">
    <source>
        <dbReference type="Proteomes" id="UP000295293"/>
    </source>
</evidence>
<keyword evidence="1" id="KW-1133">Transmembrane helix</keyword>
<gene>
    <name evidence="2" type="ORF">DFR29_104185</name>
</gene>
<dbReference type="Proteomes" id="UP000295293">
    <property type="component" value="Unassembled WGS sequence"/>
</dbReference>
<dbReference type="EMBL" id="SNZH01000004">
    <property type="protein sequence ID" value="TDR45757.1"/>
    <property type="molecule type" value="Genomic_DNA"/>
</dbReference>
<sequence length="251" mass="26118">MPIRVDSASALRLGENLLAGAGTAAMSVVRHVPLRALLWGLSGFGAGLLAVLLSALLAWLTLGSAGQLFAGPRIAVPLLLPLLGAALFFVHGLHRGVAHAALALEAQWGLVAQIVDRVVALVDQHLGARLHNLPLAQAEAAIKQGVQRFLGSEASPAGGLLGWVVAKVRSLVTAKVETCLLAAYRAEQSEQGGGGVDLAKVRERTVAEVSGHLAELVLGPLRSQLIVLLLLFFGLGIGWFHLGLAIVALLR</sequence>
<name>A0A4R6Z2E1_9GAMM</name>
<protein>
    <submittedName>
        <fullName evidence="2">Uncharacterized protein</fullName>
    </submittedName>
</protein>
<feature type="transmembrane region" description="Helical" evidence="1">
    <location>
        <begin position="74"/>
        <end position="94"/>
    </location>
</feature>
<dbReference type="AlphaFoldDB" id="A0A4R6Z2E1"/>
<dbReference type="OrthoDB" id="9764808at2"/>
<keyword evidence="1" id="KW-0812">Transmembrane</keyword>
<keyword evidence="3" id="KW-1185">Reference proteome</keyword>